<dbReference type="PANTHER" id="PTHR42915:SF1">
    <property type="entry name" value="PEPTIDOGLYCAN BETA-N-ACETYLMURAMIDASE NAMZ"/>
    <property type="match status" value="1"/>
</dbReference>
<gene>
    <name evidence="4" type="ORF">BFS16_05180</name>
</gene>
<dbReference type="Gene3D" id="3.90.1150.140">
    <property type="match status" value="1"/>
</dbReference>
<evidence type="ECO:0000259" key="3">
    <source>
        <dbReference type="Pfam" id="PF20732"/>
    </source>
</evidence>
<evidence type="ECO:0008006" key="6">
    <source>
        <dbReference type="Google" id="ProtNLM"/>
    </source>
</evidence>
<dbReference type="InterPro" id="IPR048502">
    <property type="entry name" value="NamZ_N"/>
</dbReference>
<dbReference type="AlphaFoldDB" id="A0A2K0XKZ6"/>
<evidence type="ECO:0000259" key="2">
    <source>
        <dbReference type="Pfam" id="PF07075"/>
    </source>
</evidence>
<evidence type="ECO:0000313" key="4">
    <source>
        <dbReference type="EMBL" id="PNP95128.1"/>
    </source>
</evidence>
<evidence type="ECO:0000313" key="5">
    <source>
        <dbReference type="Proteomes" id="UP000236634"/>
    </source>
</evidence>
<feature type="domain" description="Peptidoglycan beta-N-acetylmuramidase NamZ N-terminal" evidence="2">
    <location>
        <begin position="48"/>
        <end position="252"/>
    </location>
</feature>
<accession>A0A2K0XKZ6</accession>
<keyword evidence="1" id="KW-0732">Signal</keyword>
<dbReference type="EMBL" id="NBAX01000004">
    <property type="protein sequence ID" value="PNP95128.1"/>
    <property type="molecule type" value="Genomic_DNA"/>
</dbReference>
<dbReference type="InterPro" id="IPR008302">
    <property type="entry name" value="NamZ"/>
</dbReference>
<feature type="chain" id="PRO_5014441363" description="DUF1343 domain-containing protein" evidence="1">
    <location>
        <begin position="24"/>
        <end position="416"/>
    </location>
</feature>
<proteinExistence type="predicted"/>
<feature type="domain" description="Peptidoglycan beta-N-acetylmuramidase NamZ C-terminal" evidence="3">
    <location>
        <begin position="258"/>
        <end position="415"/>
    </location>
</feature>
<name>A0A2K0XKZ6_9BACT</name>
<protein>
    <recommendedName>
        <fullName evidence="6">DUF1343 domain-containing protein</fullName>
    </recommendedName>
</protein>
<sequence>MKHKMKKLLLCALLGIMSLSTTAKAPKVLTGIDMLERQNFKPLQGKRIGLITNPTGVNRYLKSTIDILHDAPNVQLVALYGPEHGVRGDIYAGAKVQDQKDEKTGLPIFSLYGKTRKATKEMLRGIDALVYDIQDIGSRSFTFISTMGLAMEAAAENGIEFIVLDRPNPLGGLHVEGNVVEDDCVSFVSQFRIPYIYGLTCGELAKMLNGERMLANGVQCKLTVIKMKGWKRKMTFADTGLPWIASSPHIPQALTAWYYPTTGIVGELGYLSIGVGYTLPFQLFAASWIDAEELANAMNAQQMPGVTFRPIHLRPFYSTGKGEQLQGIQIHITNYKTVQLTPIQFVLMQEIARLYPEHSVMEHANQQRFSMFDKVCGSKQIRQRFMLRNQWSDIESYWNKDVKPFKILSKKYYLYR</sequence>
<dbReference type="Pfam" id="PF07075">
    <property type="entry name" value="NamZ_N"/>
    <property type="match status" value="1"/>
</dbReference>
<dbReference type="PANTHER" id="PTHR42915">
    <property type="entry name" value="HYPOTHETICAL 460 KDA PROTEIN IN FEUA-SIGW INTERGENIC REGION [PRECURSOR]"/>
    <property type="match status" value="1"/>
</dbReference>
<dbReference type="PIRSF" id="PIRSF016719">
    <property type="entry name" value="UCP016719"/>
    <property type="match status" value="1"/>
</dbReference>
<evidence type="ECO:0000256" key="1">
    <source>
        <dbReference type="SAM" id="SignalP"/>
    </source>
</evidence>
<dbReference type="Gene3D" id="3.40.50.12170">
    <property type="entry name" value="Uncharacterised protein PF07075, DUF1343"/>
    <property type="match status" value="1"/>
</dbReference>
<comment type="caution">
    <text evidence="4">The sequence shown here is derived from an EMBL/GenBank/DDBJ whole genome shotgun (WGS) entry which is preliminary data.</text>
</comment>
<dbReference type="Pfam" id="PF20732">
    <property type="entry name" value="NamZ_C"/>
    <property type="match status" value="1"/>
</dbReference>
<reference evidence="4 5" key="1">
    <citation type="submission" date="2017-03" db="EMBL/GenBank/DDBJ databases">
        <authorList>
            <person name="Afonso C.L."/>
            <person name="Miller P.J."/>
            <person name="Scott M.A."/>
            <person name="Spackman E."/>
            <person name="Goraichik I."/>
            <person name="Dimitrov K.M."/>
            <person name="Suarez D.L."/>
            <person name="Swayne D.E."/>
        </authorList>
    </citation>
    <scope>NUCLEOTIDE SEQUENCE [LARGE SCALE GENOMIC DNA]</scope>
    <source>
        <strain evidence="4 5">DNF00076</strain>
    </source>
</reference>
<dbReference type="GO" id="GO:0033922">
    <property type="term" value="F:peptidoglycan beta-N-acetylmuramidase activity"/>
    <property type="evidence" value="ECO:0007669"/>
    <property type="project" value="InterPro"/>
</dbReference>
<organism evidence="4 5">
    <name type="scientific">Hoylesella timonensis</name>
    <dbReference type="NCBI Taxonomy" id="386414"/>
    <lineage>
        <taxon>Bacteria</taxon>
        <taxon>Pseudomonadati</taxon>
        <taxon>Bacteroidota</taxon>
        <taxon>Bacteroidia</taxon>
        <taxon>Bacteroidales</taxon>
        <taxon>Prevotellaceae</taxon>
        <taxon>Hoylesella</taxon>
    </lineage>
</organism>
<dbReference type="Proteomes" id="UP000236634">
    <property type="component" value="Unassembled WGS sequence"/>
</dbReference>
<dbReference type="InterPro" id="IPR048503">
    <property type="entry name" value="NamZ_C"/>
</dbReference>
<feature type="signal peptide" evidence="1">
    <location>
        <begin position="1"/>
        <end position="23"/>
    </location>
</feature>